<dbReference type="AlphaFoldDB" id="A0AAW2WFU5"/>
<evidence type="ECO:0000313" key="2">
    <source>
        <dbReference type="EMBL" id="KAL0440695.1"/>
    </source>
</evidence>
<organism evidence="2">
    <name type="scientific">Sesamum radiatum</name>
    <name type="common">Black benniseed</name>
    <dbReference type="NCBI Taxonomy" id="300843"/>
    <lineage>
        <taxon>Eukaryota</taxon>
        <taxon>Viridiplantae</taxon>
        <taxon>Streptophyta</taxon>
        <taxon>Embryophyta</taxon>
        <taxon>Tracheophyta</taxon>
        <taxon>Spermatophyta</taxon>
        <taxon>Magnoliopsida</taxon>
        <taxon>eudicotyledons</taxon>
        <taxon>Gunneridae</taxon>
        <taxon>Pentapetalae</taxon>
        <taxon>asterids</taxon>
        <taxon>lamiids</taxon>
        <taxon>Lamiales</taxon>
        <taxon>Pedaliaceae</taxon>
        <taxon>Sesamum</taxon>
    </lineage>
</organism>
<accession>A0AAW2WFU5</accession>
<dbReference type="Pfam" id="PF07727">
    <property type="entry name" value="RVT_2"/>
    <property type="match status" value="1"/>
</dbReference>
<dbReference type="SUPFAM" id="SSF56672">
    <property type="entry name" value="DNA/RNA polymerases"/>
    <property type="match status" value="1"/>
</dbReference>
<name>A0AAW2WFU5_SESRA</name>
<evidence type="ECO:0000259" key="1">
    <source>
        <dbReference type="Pfam" id="PF07727"/>
    </source>
</evidence>
<dbReference type="EMBL" id="JACGWJ010000001">
    <property type="protein sequence ID" value="KAL0440695.1"/>
    <property type="molecule type" value="Genomic_DNA"/>
</dbReference>
<reference evidence="2" key="2">
    <citation type="journal article" date="2024" name="Plant">
        <title>Genomic evolution and insights into agronomic trait innovations of Sesamum species.</title>
        <authorList>
            <person name="Miao H."/>
            <person name="Wang L."/>
            <person name="Qu L."/>
            <person name="Liu H."/>
            <person name="Sun Y."/>
            <person name="Le M."/>
            <person name="Wang Q."/>
            <person name="Wei S."/>
            <person name="Zheng Y."/>
            <person name="Lin W."/>
            <person name="Duan Y."/>
            <person name="Cao H."/>
            <person name="Xiong S."/>
            <person name="Wang X."/>
            <person name="Wei L."/>
            <person name="Li C."/>
            <person name="Ma Q."/>
            <person name="Ju M."/>
            <person name="Zhao R."/>
            <person name="Li G."/>
            <person name="Mu C."/>
            <person name="Tian Q."/>
            <person name="Mei H."/>
            <person name="Zhang T."/>
            <person name="Gao T."/>
            <person name="Zhang H."/>
        </authorList>
    </citation>
    <scope>NUCLEOTIDE SEQUENCE</scope>
    <source>
        <strain evidence="2">G02</strain>
    </source>
</reference>
<feature type="domain" description="Reverse transcriptase Ty1/copia-type" evidence="1">
    <location>
        <begin position="19"/>
        <end position="196"/>
    </location>
</feature>
<protein>
    <submittedName>
        <fullName evidence="2">Retrovirus-related Pol polyprotein from transposon RE1</fullName>
    </submittedName>
</protein>
<gene>
    <name evidence="2" type="ORF">Sradi_0008400</name>
</gene>
<dbReference type="InterPro" id="IPR043502">
    <property type="entry name" value="DNA/RNA_pol_sf"/>
</dbReference>
<proteinExistence type="predicted"/>
<comment type="caution">
    <text evidence="2">The sequence shown here is derived from an EMBL/GenBank/DDBJ whole genome shotgun (WGS) entry which is preliminary data.</text>
</comment>
<reference evidence="2" key="1">
    <citation type="submission" date="2020-06" db="EMBL/GenBank/DDBJ databases">
        <authorList>
            <person name="Li T."/>
            <person name="Hu X."/>
            <person name="Zhang T."/>
            <person name="Song X."/>
            <person name="Zhang H."/>
            <person name="Dai N."/>
            <person name="Sheng W."/>
            <person name="Hou X."/>
            <person name="Wei L."/>
        </authorList>
    </citation>
    <scope>NUCLEOTIDE SEQUENCE</scope>
    <source>
        <strain evidence="2">G02</strain>
        <tissue evidence="2">Leaf</tissue>
    </source>
</reference>
<dbReference type="InterPro" id="IPR013103">
    <property type="entry name" value="RVT_2"/>
</dbReference>
<sequence length="197" mass="22032">MPTVLICSDHILAPIVDPVFKAKLRADASIECYKARLVAKGINQVPGVDYNDNFSPVAKTVIAHLFLALAAAHSWPLHQMDVNNAFLHGYLDEDLYMNPPEGYFVFSGLVCKLEHSIYGLKQASRQWNVELTLKLKEFGFTQSANDHCLFTKATFAGLMVLLVYIDDILVTTPCLDDIQSVEDYHHSLFTIKDLGDT</sequence>